<dbReference type="AlphaFoldDB" id="A0A060RC43"/>
<evidence type="ECO:0000313" key="2">
    <source>
        <dbReference type="Proteomes" id="UP000027616"/>
    </source>
</evidence>
<protein>
    <submittedName>
        <fullName evidence="1">Uncharacterized protein</fullName>
    </submittedName>
</protein>
<dbReference type="Proteomes" id="UP000027616">
    <property type="component" value="Chromosome I"/>
</dbReference>
<evidence type="ECO:0000313" key="1">
    <source>
        <dbReference type="EMBL" id="CDN31328.1"/>
    </source>
</evidence>
<dbReference type="KEGG" id="rbc:BN938_1235"/>
<sequence length="38" mass="4590">MQIERNQNLFLFPSIPLILFMQSYQLNSYYLGFSTMLK</sequence>
<proteinExistence type="predicted"/>
<dbReference type="STRING" id="1433126.BN938_1235"/>
<reference evidence="1 2" key="1">
    <citation type="journal article" date="2015" name="Genome Announc.">
        <title>Complete Genome Sequence of the Novel Leech Symbiont Mucinivorans hirudinis M3T.</title>
        <authorList>
            <person name="Nelson M.C."/>
            <person name="Bomar L."/>
            <person name="Graf J."/>
        </authorList>
    </citation>
    <scope>NUCLEOTIDE SEQUENCE [LARGE SCALE GENOMIC DNA]</scope>
    <source>
        <strain evidence="2">M3</strain>
    </source>
</reference>
<name>A0A060RC43_9BACT</name>
<keyword evidence="2" id="KW-1185">Reference proteome</keyword>
<dbReference type="EMBL" id="HG934468">
    <property type="protein sequence ID" value="CDN31328.1"/>
    <property type="molecule type" value="Genomic_DNA"/>
</dbReference>
<gene>
    <name evidence="1" type="ORF">BN938_1235</name>
</gene>
<accession>A0A060RC43</accession>
<organism evidence="1 2">
    <name type="scientific">Mucinivorans hirudinis</name>
    <dbReference type="NCBI Taxonomy" id="1433126"/>
    <lineage>
        <taxon>Bacteria</taxon>
        <taxon>Pseudomonadati</taxon>
        <taxon>Bacteroidota</taxon>
        <taxon>Bacteroidia</taxon>
        <taxon>Bacteroidales</taxon>
        <taxon>Rikenellaceae</taxon>
        <taxon>Mucinivorans</taxon>
    </lineage>
</organism>
<dbReference type="HOGENOM" id="CLU_3330311_0_0_10"/>